<accession>G3IJ50</accession>
<dbReference type="PANTHER" id="PTHR11675:SF58">
    <property type="entry name" value="POLYPEPTIDE N-ACETYLGALACTOSAMINYLTRANSFERASE 6"/>
    <property type="match status" value="1"/>
</dbReference>
<dbReference type="InterPro" id="IPR029044">
    <property type="entry name" value="Nucleotide-diphossugar_trans"/>
</dbReference>
<dbReference type="GO" id="GO:0005794">
    <property type="term" value="C:Golgi apparatus"/>
    <property type="evidence" value="ECO:0007669"/>
    <property type="project" value="TreeGrafter"/>
</dbReference>
<dbReference type="PROSITE" id="PS00134">
    <property type="entry name" value="TRYPSIN_HIS"/>
    <property type="match status" value="1"/>
</dbReference>
<evidence type="ECO:0000313" key="6">
    <source>
        <dbReference type="EMBL" id="EGW11732.1"/>
    </source>
</evidence>
<name>G3IJ50_CRIGR</name>
<evidence type="ECO:0000313" key="7">
    <source>
        <dbReference type="Proteomes" id="UP000001075"/>
    </source>
</evidence>
<dbReference type="FunFam" id="2.80.10.50:FF:000024">
    <property type="entry name" value="Polypeptide N-acetylgalactosaminyltransferase"/>
    <property type="match status" value="1"/>
</dbReference>
<dbReference type="SUPFAM" id="SSF50494">
    <property type="entry name" value="Trypsin-like serine proteases"/>
    <property type="match status" value="1"/>
</dbReference>
<dbReference type="Proteomes" id="UP000001075">
    <property type="component" value="Unassembled WGS sequence"/>
</dbReference>
<dbReference type="PROSITE" id="PS50240">
    <property type="entry name" value="TRYPSIN_DOM"/>
    <property type="match status" value="1"/>
</dbReference>
<dbReference type="Pfam" id="PF00652">
    <property type="entry name" value="Ricin_B_lectin"/>
    <property type="match status" value="1"/>
</dbReference>
<dbReference type="GO" id="GO:0006493">
    <property type="term" value="P:protein O-linked glycosylation"/>
    <property type="evidence" value="ECO:0007669"/>
    <property type="project" value="TreeGrafter"/>
</dbReference>
<dbReference type="GO" id="GO:0030246">
    <property type="term" value="F:carbohydrate binding"/>
    <property type="evidence" value="ECO:0007669"/>
    <property type="project" value="UniProtKB-KW"/>
</dbReference>
<dbReference type="InterPro" id="IPR018114">
    <property type="entry name" value="TRYPSIN_HIS"/>
</dbReference>
<dbReference type="InterPro" id="IPR000772">
    <property type="entry name" value="Ricin_B_lectin"/>
</dbReference>
<dbReference type="STRING" id="10029.G3IJ50"/>
<dbReference type="InParanoid" id="G3IJ50"/>
<dbReference type="EMBL" id="JH003195">
    <property type="protein sequence ID" value="EGW11732.1"/>
    <property type="molecule type" value="Genomic_DNA"/>
</dbReference>
<sequence length="386" mass="43424">MGEVWQCGGQLEIIPCSVVGHVFRTKSPHTFPKGTSVIARNQVRLAEVWMDSYKKIFYRRNLQAAKIVQENNFGDISERLQLREQLHCHNFSWYLHNVYPEMFVPDLNPTFYGAIKNLGTNQCLDVGENNRGGKPLIMYVCHNLGGNQYFEYTSQRDLRHNIGKQLCLHASASTLGLRSCQFTGKNSKVPKDEEWELTQPCPAGKRKVSKAADKRSIKWVQLMARAVVYSHGNMLRFLVLASLVLYGHSTQDFPETNARVVGGTEAQRNSWPSQISLQYLSGGSWYHTCGGTLIRRNWVMTAAHCVDSQRTFRVVVGDHNLSQNDGTEQYVSVQKIVVHPNWNKNNVAAGYEGGGASRGVGAGAAWPQGMEWWPETLCVAFVAWPC</sequence>
<evidence type="ECO:0000256" key="1">
    <source>
        <dbReference type="ARBA" id="ARBA00004613"/>
    </source>
</evidence>
<evidence type="ECO:0000256" key="2">
    <source>
        <dbReference type="ARBA" id="ARBA00022525"/>
    </source>
</evidence>
<dbReference type="GO" id="GO:0004653">
    <property type="term" value="F:polypeptide N-acetylgalactosaminyltransferase activity"/>
    <property type="evidence" value="ECO:0007669"/>
    <property type="project" value="TreeGrafter"/>
</dbReference>
<proteinExistence type="predicted"/>
<comment type="subcellular location">
    <subcellularLocation>
        <location evidence="1">Secreted</location>
    </subcellularLocation>
</comment>
<gene>
    <name evidence="6" type="ORF">I79_023881</name>
</gene>
<dbReference type="Gene3D" id="2.80.10.50">
    <property type="match status" value="1"/>
</dbReference>
<dbReference type="Gene3D" id="3.90.550.10">
    <property type="entry name" value="Spore Coat Polysaccharide Biosynthesis Protein SpsA, Chain A"/>
    <property type="match status" value="1"/>
</dbReference>
<dbReference type="PROSITE" id="PS50231">
    <property type="entry name" value="RICIN_B_LECTIN"/>
    <property type="match status" value="1"/>
</dbReference>
<dbReference type="SMART" id="SM00458">
    <property type="entry name" value="RICIN"/>
    <property type="match status" value="1"/>
</dbReference>
<dbReference type="InterPro" id="IPR001254">
    <property type="entry name" value="Trypsin_dom"/>
</dbReference>
<dbReference type="AlphaFoldDB" id="G3IJ50"/>
<dbReference type="SUPFAM" id="SSF50370">
    <property type="entry name" value="Ricin B-like lectins"/>
    <property type="match status" value="1"/>
</dbReference>
<feature type="domain" description="Peptidase S1" evidence="5">
    <location>
        <begin position="260"/>
        <end position="348"/>
    </location>
</feature>
<keyword evidence="3" id="KW-0430">Lectin</keyword>
<evidence type="ECO:0000256" key="4">
    <source>
        <dbReference type="ARBA" id="ARBA00023157"/>
    </source>
</evidence>
<protein>
    <submittedName>
        <fullName evidence="6">Polypeptide N-acetylgalactosaminyltransferase 6</fullName>
    </submittedName>
</protein>
<dbReference type="InterPro" id="IPR035992">
    <property type="entry name" value="Ricin_B-like_lectins"/>
</dbReference>
<dbReference type="GO" id="GO:0006508">
    <property type="term" value="P:proteolysis"/>
    <property type="evidence" value="ECO:0007669"/>
    <property type="project" value="InterPro"/>
</dbReference>
<reference evidence="7" key="1">
    <citation type="journal article" date="2011" name="Nat. Biotechnol.">
        <title>The genomic sequence of the Chinese hamster ovary (CHO)-K1 cell line.</title>
        <authorList>
            <person name="Xu X."/>
            <person name="Nagarajan H."/>
            <person name="Lewis N.E."/>
            <person name="Pan S."/>
            <person name="Cai Z."/>
            <person name="Liu X."/>
            <person name="Chen W."/>
            <person name="Xie M."/>
            <person name="Wang W."/>
            <person name="Hammond S."/>
            <person name="Andersen M.R."/>
            <person name="Neff N."/>
            <person name="Passarelli B."/>
            <person name="Koh W."/>
            <person name="Fan H.C."/>
            <person name="Wang J."/>
            <person name="Gui Y."/>
            <person name="Lee K.H."/>
            <person name="Betenbaugh M.J."/>
            <person name="Quake S.R."/>
            <person name="Famili I."/>
            <person name="Palsson B.O."/>
            <person name="Wang J."/>
        </authorList>
    </citation>
    <scope>NUCLEOTIDE SEQUENCE [LARGE SCALE GENOMIC DNA]</scope>
    <source>
        <strain evidence="7">CHO K1 cell line</strain>
    </source>
</reference>
<dbReference type="FunFam" id="2.40.10.10:FF:000122">
    <property type="entry name" value="Chymotrypsin-like elastase family member 1"/>
    <property type="match status" value="1"/>
</dbReference>
<dbReference type="GO" id="GO:0005576">
    <property type="term" value="C:extracellular region"/>
    <property type="evidence" value="ECO:0007669"/>
    <property type="project" value="UniProtKB-SubCell"/>
</dbReference>
<dbReference type="InterPro" id="IPR043504">
    <property type="entry name" value="Peptidase_S1_PA_chymotrypsin"/>
</dbReference>
<evidence type="ECO:0000256" key="3">
    <source>
        <dbReference type="ARBA" id="ARBA00022734"/>
    </source>
</evidence>
<dbReference type="MEROPS" id="S01.153"/>
<keyword evidence="6" id="KW-0808">Transferase</keyword>
<dbReference type="PANTHER" id="PTHR11675">
    <property type="entry name" value="N-ACETYLGALACTOSAMINYLTRANSFERASE"/>
    <property type="match status" value="1"/>
</dbReference>
<dbReference type="Gene3D" id="2.40.10.10">
    <property type="entry name" value="Trypsin-like serine proteases"/>
    <property type="match status" value="2"/>
</dbReference>
<evidence type="ECO:0000259" key="5">
    <source>
        <dbReference type="PROSITE" id="PS50240"/>
    </source>
</evidence>
<keyword evidence="4" id="KW-1015">Disulfide bond</keyword>
<dbReference type="GO" id="GO:0004252">
    <property type="term" value="F:serine-type endopeptidase activity"/>
    <property type="evidence" value="ECO:0007669"/>
    <property type="project" value="InterPro"/>
</dbReference>
<dbReference type="SMART" id="SM00020">
    <property type="entry name" value="Tryp_SPc"/>
    <property type="match status" value="1"/>
</dbReference>
<dbReference type="SUPFAM" id="SSF53448">
    <property type="entry name" value="Nucleotide-diphospho-sugar transferases"/>
    <property type="match status" value="1"/>
</dbReference>
<dbReference type="InterPro" id="IPR009003">
    <property type="entry name" value="Peptidase_S1_PA"/>
</dbReference>
<keyword evidence="2" id="KW-0964">Secreted</keyword>
<dbReference type="Pfam" id="PF00089">
    <property type="entry name" value="Trypsin"/>
    <property type="match status" value="1"/>
</dbReference>
<organism evidence="6 7">
    <name type="scientific">Cricetulus griseus</name>
    <name type="common">Chinese hamster</name>
    <name type="synonym">Cricetulus barabensis griseus</name>
    <dbReference type="NCBI Taxonomy" id="10029"/>
    <lineage>
        <taxon>Eukaryota</taxon>
        <taxon>Metazoa</taxon>
        <taxon>Chordata</taxon>
        <taxon>Craniata</taxon>
        <taxon>Vertebrata</taxon>
        <taxon>Euteleostomi</taxon>
        <taxon>Mammalia</taxon>
        <taxon>Eutheria</taxon>
        <taxon>Euarchontoglires</taxon>
        <taxon>Glires</taxon>
        <taxon>Rodentia</taxon>
        <taxon>Myomorpha</taxon>
        <taxon>Muroidea</taxon>
        <taxon>Cricetidae</taxon>
        <taxon>Cricetinae</taxon>
        <taxon>Cricetulus</taxon>
    </lineage>
</organism>